<gene>
    <name evidence="1" type="ORF">NADFUDRAFT_50186</name>
</gene>
<dbReference type="InterPro" id="IPR029063">
    <property type="entry name" value="SAM-dependent_MTases_sf"/>
</dbReference>
<dbReference type="Gene3D" id="3.40.50.150">
    <property type="entry name" value="Vaccinia Virus protein VP39"/>
    <property type="match status" value="1"/>
</dbReference>
<dbReference type="EMBL" id="KV454408">
    <property type="protein sequence ID" value="ODQ66265.1"/>
    <property type="molecule type" value="Genomic_DNA"/>
</dbReference>
<dbReference type="GO" id="GO:0005829">
    <property type="term" value="C:cytosol"/>
    <property type="evidence" value="ECO:0007669"/>
    <property type="project" value="TreeGrafter"/>
</dbReference>
<dbReference type="PANTHER" id="PTHR14614:SF132">
    <property type="entry name" value="PROTEIN-LYSINE METHYLTRANSFERASE C42C1.13"/>
    <property type="match status" value="1"/>
</dbReference>
<dbReference type="OrthoDB" id="194386at2759"/>
<sequence>MYHIRFLKFPQLVVPKESGKKGSKNTKATKGSGSKLLRTVVTITNDLGEKFFFGKVTLNIVAYHLDSRGQQVILSQKEVLWEPGFRSVIGEIENIEQLSRNTRFTETIAQKRRKVSEDERGNFLLHKSSSLFVRIEAVNSESAVDLLEEDDETELVETDSIIAAGKCGLEFLSIISSPLSLDSEDNPDKKYAVRQLDLNTNHPNETILGIVEETGESIAKHLWDAGIYACRRMFTNKGSDFFTSVTAPRSILELGTGCGTVGISLSIIFPQAQVTLTDLVDAKVVCERSIYVNRQLISPDSSDTSCDTSRVHFEELEWSSPKVPFPKKAVSKTGKSKFSGVDTGCWDLIVVSDCTYNPDSYEILLSLLKRTASAKTRILLAHKYRHSRESQFFHMLTEYGFDVLDNLYIPGVADKIRVSILQKTNGKKV</sequence>
<name>A0A1E3PLG2_9ASCO</name>
<dbReference type="SUPFAM" id="SSF53335">
    <property type="entry name" value="S-adenosyl-L-methionine-dependent methyltransferases"/>
    <property type="match status" value="1"/>
</dbReference>
<dbReference type="PANTHER" id="PTHR14614">
    <property type="entry name" value="HEPATOCELLULAR CARCINOMA-ASSOCIATED ANTIGEN"/>
    <property type="match status" value="1"/>
</dbReference>
<dbReference type="InterPro" id="IPR019410">
    <property type="entry name" value="Methyltransf_16"/>
</dbReference>
<evidence type="ECO:0000313" key="2">
    <source>
        <dbReference type="Proteomes" id="UP000095009"/>
    </source>
</evidence>
<dbReference type="GO" id="GO:0008757">
    <property type="term" value="F:S-adenosylmethionine-dependent methyltransferase activity"/>
    <property type="evidence" value="ECO:0007669"/>
    <property type="project" value="UniProtKB-ARBA"/>
</dbReference>
<evidence type="ECO:0000313" key="1">
    <source>
        <dbReference type="EMBL" id="ODQ66265.1"/>
    </source>
</evidence>
<keyword evidence="2" id="KW-1185">Reference proteome</keyword>
<protein>
    <submittedName>
        <fullName evidence="1">Uncharacterized protein</fullName>
    </submittedName>
</protein>
<dbReference type="Proteomes" id="UP000095009">
    <property type="component" value="Unassembled WGS sequence"/>
</dbReference>
<proteinExistence type="predicted"/>
<reference evidence="1 2" key="1">
    <citation type="journal article" date="2016" name="Proc. Natl. Acad. Sci. U.S.A.">
        <title>Comparative genomics of biotechnologically important yeasts.</title>
        <authorList>
            <person name="Riley R."/>
            <person name="Haridas S."/>
            <person name="Wolfe K.H."/>
            <person name="Lopes M.R."/>
            <person name="Hittinger C.T."/>
            <person name="Goeker M."/>
            <person name="Salamov A.A."/>
            <person name="Wisecaver J.H."/>
            <person name="Long T.M."/>
            <person name="Calvey C.H."/>
            <person name="Aerts A.L."/>
            <person name="Barry K.W."/>
            <person name="Choi C."/>
            <person name="Clum A."/>
            <person name="Coughlan A.Y."/>
            <person name="Deshpande S."/>
            <person name="Douglass A.P."/>
            <person name="Hanson S.J."/>
            <person name="Klenk H.-P."/>
            <person name="LaButti K.M."/>
            <person name="Lapidus A."/>
            <person name="Lindquist E.A."/>
            <person name="Lipzen A.M."/>
            <person name="Meier-Kolthoff J.P."/>
            <person name="Ohm R.A."/>
            <person name="Otillar R.P."/>
            <person name="Pangilinan J.L."/>
            <person name="Peng Y."/>
            <person name="Rokas A."/>
            <person name="Rosa C.A."/>
            <person name="Scheuner C."/>
            <person name="Sibirny A.A."/>
            <person name="Slot J.C."/>
            <person name="Stielow J.B."/>
            <person name="Sun H."/>
            <person name="Kurtzman C.P."/>
            <person name="Blackwell M."/>
            <person name="Grigoriev I.V."/>
            <person name="Jeffries T.W."/>
        </authorList>
    </citation>
    <scope>NUCLEOTIDE SEQUENCE [LARGE SCALE GENOMIC DNA]</scope>
    <source>
        <strain evidence="1 2">DSM 6958</strain>
    </source>
</reference>
<accession>A0A1E3PLG2</accession>
<dbReference type="STRING" id="857566.A0A1E3PLG2"/>
<organism evidence="1 2">
    <name type="scientific">Nadsonia fulvescens var. elongata DSM 6958</name>
    <dbReference type="NCBI Taxonomy" id="857566"/>
    <lineage>
        <taxon>Eukaryota</taxon>
        <taxon>Fungi</taxon>
        <taxon>Dikarya</taxon>
        <taxon>Ascomycota</taxon>
        <taxon>Saccharomycotina</taxon>
        <taxon>Dipodascomycetes</taxon>
        <taxon>Dipodascales</taxon>
        <taxon>Dipodascales incertae sedis</taxon>
        <taxon>Nadsonia</taxon>
    </lineage>
</organism>
<dbReference type="AlphaFoldDB" id="A0A1E3PLG2"/>
<dbReference type="Pfam" id="PF10294">
    <property type="entry name" value="Methyltransf_16"/>
    <property type="match status" value="1"/>
</dbReference>